<feature type="domain" description="FAD dependent oxidoreductase" evidence="2">
    <location>
        <begin position="23"/>
        <end position="360"/>
    </location>
</feature>
<sequence>MRGRVAAPRPAPHHAGMDMQLFDALVVGAGIGGATAAAHLAPTRRTALIEAEESAGYHTTGRSAAIWILNYGTPDAQLLTAASGPFFRDPPPGFADAPLMAPRPVVHLAPPDQVPALEALMARGEGVEPITPEDVRAMAPALRPGYAAAAAIERNAFDMDVAALHQGFLRAVRAQGGVLALRHRAGRIWWAEGHWHVETSGSQVFAAPVLVNAAGAWGDEVARIAGVAPIGLQPKRRTALIVDPAPHDVSGWPLLGDVAHSWYARPEARSKLMVSPADETDSDPCDAQPDELDVAVAADRFEQALDIPVRRVEHRWAGLRTFTPDRGLAIGASGTPGFFWNCGQGGYGIQTAPAAGQLLAMLVNDEDPEGLRDVVPLVDPRRFAEVNA</sequence>
<dbReference type="GO" id="GO:0016491">
    <property type="term" value="F:oxidoreductase activity"/>
    <property type="evidence" value="ECO:0007669"/>
    <property type="project" value="UniProtKB-KW"/>
</dbReference>
<proteinExistence type="predicted"/>
<comment type="caution">
    <text evidence="3">The sequence shown here is derived from an EMBL/GenBank/DDBJ whole genome shotgun (WGS) entry which is preliminary data.</text>
</comment>
<gene>
    <name evidence="3" type="ORF">ACFFIC_29680</name>
</gene>
<dbReference type="InterPro" id="IPR036188">
    <property type="entry name" value="FAD/NAD-bd_sf"/>
</dbReference>
<protein>
    <submittedName>
        <fullName evidence="3">NAD(P)/FAD-dependent oxidoreductase</fullName>
        <ecNumber evidence="3">1.-.-.-</ecNumber>
    </submittedName>
</protein>
<accession>A0ABV6J420</accession>
<dbReference type="Gene3D" id="3.30.9.10">
    <property type="entry name" value="D-Amino Acid Oxidase, subunit A, domain 2"/>
    <property type="match status" value="1"/>
</dbReference>
<dbReference type="PANTHER" id="PTHR13847:SF287">
    <property type="entry name" value="FAD-DEPENDENT OXIDOREDUCTASE DOMAIN-CONTAINING PROTEIN 1"/>
    <property type="match status" value="1"/>
</dbReference>
<dbReference type="EC" id="1.-.-.-" evidence="3"/>
<dbReference type="InterPro" id="IPR006076">
    <property type="entry name" value="FAD-dep_OxRdtase"/>
</dbReference>
<dbReference type="PANTHER" id="PTHR13847">
    <property type="entry name" value="SARCOSINE DEHYDROGENASE-RELATED"/>
    <property type="match status" value="1"/>
</dbReference>
<dbReference type="Pfam" id="PF01266">
    <property type="entry name" value="DAO"/>
    <property type="match status" value="1"/>
</dbReference>
<evidence type="ECO:0000313" key="3">
    <source>
        <dbReference type="EMBL" id="MFC0389680.1"/>
    </source>
</evidence>
<organism evidence="3 4">
    <name type="scientific">Muricoccus vinaceus</name>
    <dbReference type="NCBI Taxonomy" id="424704"/>
    <lineage>
        <taxon>Bacteria</taxon>
        <taxon>Pseudomonadati</taxon>
        <taxon>Pseudomonadota</taxon>
        <taxon>Alphaproteobacteria</taxon>
        <taxon>Acetobacterales</taxon>
        <taxon>Roseomonadaceae</taxon>
        <taxon>Muricoccus</taxon>
    </lineage>
</organism>
<dbReference type="Proteomes" id="UP001589789">
    <property type="component" value="Unassembled WGS sequence"/>
</dbReference>
<evidence type="ECO:0000256" key="1">
    <source>
        <dbReference type="ARBA" id="ARBA00023002"/>
    </source>
</evidence>
<dbReference type="Gene3D" id="3.50.50.60">
    <property type="entry name" value="FAD/NAD(P)-binding domain"/>
    <property type="match status" value="1"/>
</dbReference>
<keyword evidence="4" id="KW-1185">Reference proteome</keyword>
<dbReference type="RefSeq" id="WP_377057229.1">
    <property type="nucleotide sequence ID" value="NZ_JBHLVZ010000120.1"/>
</dbReference>
<dbReference type="EMBL" id="JBHLVZ010000120">
    <property type="protein sequence ID" value="MFC0389680.1"/>
    <property type="molecule type" value="Genomic_DNA"/>
</dbReference>
<evidence type="ECO:0000259" key="2">
    <source>
        <dbReference type="Pfam" id="PF01266"/>
    </source>
</evidence>
<dbReference type="SUPFAM" id="SSF51905">
    <property type="entry name" value="FAD/NAD(P)-binding domain"/>
    <property type="match status" value="1"/>
</dbReference>
<evidence type="ECO:0000313" key="4">
    <source>
        <dbReference type="Proteomes" id="UP001589789"/>
    </source>
</evidence>
<reference evidence="3 4" key="1">
    <citation type="submission" date="2024-09" db="EMBL/GenBank/DDBJ databases">
        <authorList>
            <person name="Sun Q."/>
            <person name="Mori K."/>
        </authorList>
    </citation>
    <scope>NUCLEOTIDE SEQUENCE [LARGE SCALE GENOMIC DNA]</scope>
    <source>
        <strain evidence="3 4">CCM 7468</strain>
    </source>
</reference>
<keyword evidence="1 3" id="KW-0560">Oxidoreductase</keyword>
<name>A0ABV6J420_9PROT</name>